<organism evidence="1 2">
    <name type="scientific">Loktanella gaetbuli</name>
    <dbReference type="NCBI Taxonomy" id="2881335"/>
    <lineage>
        <taxon>Bacteria</taxon>
        <taxon>Pseudomonadati</taxon>
        <taxon>Pseudomonadota</taxon>
        <taxon>Alphaproteobacteria</taxon>
        <taxon>Rhodobacterales</taxon>
        <taxon>Roseobacteraceae</taxon>
        <taxon>Loktanella</taxon>
    </lineage>
</organism>
<reference evidence="1" key="1">
    <citation type="submission" date="2021-10" db="EMBL/GenBank/DDBJ databases">
        <title>Loktanella gaetbuli sp. nov., isolated from a tidal flat.</title>
        <authorList>
            <person name="Park S."/>
            <person name="Yoon J.-H."/>
        </authorList>
    </citation>
    <scope>NUCLEOTIDE SEQUENCE</scope>
    <source>
        <strain evidence="1">TSTF-M6</strain>
    </source>
</reference>
<dbReference type="EMBL" id="JAJATZ010000002">
    <property type="protein sequence ID" value="MCB5198606.1"/>
    <property type="molecule type" value="Genomic_DNA"/>
</dbReference>
<proteinExistence type="predicted"/>
<protein>
    <submittedName>
        <fullName evidence="1">GpE family phage tail protein</fullName>
    </submittedName>
</protein>
<dbReference type="Proteomes" id="UP001138961">
    <property type="component" value="Unassembled WGS sequence"/>
</dbReference>
<evidence type="ECO:0000313" key="2">
    <source>
        <dbReference type="Proteomes" id="UP001138961"/>
    </source>
</evidence>
<accession>A0ABS8BT09</accession>
<dbReference type="Pfam" id="PF06528">
    <property type="entry name" value="Phage_P2_GpE"/>
    <property type="match status" value="1"/>
</dbReference>
<name>A0ABS8BT09_9RHOB</name>
<dbReference type="InterPro" id="IPR009493">
    <property type="entry name" value="P2_GpE"/>
</dbReference>
<dbReference type="RefSeq" id="WP_226747520.1">
    <property type="nucleotide sequence ID" value="NZ_JAJATZ010000002.1"/>
</dbReference>
<sequence length="42" mass="4739">MADIAVVFGWGPDVTGPMTLDDLTYWWAKARDRAPRQEGDDD</sequence>
<evidence type="ECO:0000313" key="1">
    <source>
        <dbReference type="EMBL" id="MCB5198606.1"/>
    </source>
</evidence>
<keyword evidence="2" id="KW-1185">Reference proteome</keyword>
<comment type="caution">
    <text evidence="1">The sequence shown here is derived from an EMBL/GenBank/DDBJ whole genome shotgun (WGS) entry which is preliminary data.</text>
</comment>
<gene>
    <name evidence="1" type="ORF">LGQ03_05085</name>
</gene>